<dbReference type="GO" id="GO:0005737">
    <property type="term" value="C:cytoplasm"/>
    <property type="evidence" value="ECO:0007669"/>
    <property type="project" value="TreeGrafter"/>
</dbReference>
<accession>A4FEF8</accession>
<evidence type="ECO:0000256" key="3">
    <source>
        <dbReference type="SAM" id="MobiDB-lite"/>
    </source>
</evidence>
<dbReference type="GO" id="GO:0005524">
    <property type="term" value="F:ATP binding"/>
    <property type="evidence" value="ECO:0007669"/>
    <property type="project" value="UniProtKB-KW"/>
</dbReference>
<sequence length="946" mass="102617">MGLRTSSPVLIGRTAELGTLVTAVNTAPSVVFVEGEAGIGKTRLVNELLVAVRSESVWVTTGYCQPLRDPFPHGVVFECLGGCAKRLSASGRLSAVTGSLRPYLPELADRLPPAPEPLGDQAAERHRLFRAVRDLLAALGRVVVVVEDIQWADEGSRQLLRFVMTDPPPGLSLVVTYRREELPGRSAALGRAFRPSPGTSSAHLVLGPLEPEEVRGLAQAILGTPVSHEFAVDLHGGTAGIPFVLEETLHALRQREGGIRPDGRGAKRMLAELEVPALLREAMLERLDGLPAHARALAECAAVLNCPADVALLASMTMLAPARAGTAVSKLLTAGVLVEDEDGRYRYRHPLAQRAVYYALPGPRRQELHNRALRMLARQDPRPLLMLAEHAKRAGQHAARLRYGEEAAALAMQAGDATTAVELRLSLVAEPAVPPADVNRLVSRLCQDALTGLHQHEVTAELERLLPDTRLSEDVRGEVRLGLGLLLIRQEGALERGRVEVQLAIDDLGTRPDLALRGMAVLALPYIGITPLAENMRWLQRIERELGAVPRGLSGFAVLANSIGGRMHVGDPLAWQQLARVDPLSDDVGEQRHIARLYCNLADSCSWTGHYQQAERFIRNGLSVAARCGAPYVVGTAEATRIRLDWMAGRWAGLQERAWQLAETYQHLMPVVSELHLVLGWTDAAHGNWDGAAEHFARTGLSDPGNSIAPVMLAAFGGVVSVRLAQDDVVEACRQADRGLEVFRHKGVWAWAGELVPEAVEAYCAAGRTADAEKVTEELAVGLSSLDAPLAEVALLDCRARIAAHRGRPSAAAQEFHRAGRTYERLGVPYRALRMAELAAHHAPGGPDGMGELADRYAELGATRDAARCRHLLRSHGTTTPSRRGRRGYGNELSPREQDVARLLAGGRTNREIAEALFLSRRTVEQHVARVLRKLGAASRTELQRH</sequence>
<dbReference type="PROSITE" id="PS50043">
    <property type="entry name" value="HTH_LUXR_2"/>
    <property type="match status" value="1"/>
</dbReference>
<dbReference type="InterPro" id="IPR041664">
    <property type="entry name" value="AAA_16"/>
</dbReference>
<evidence type="ECO:0000259" key="4">
    <source>
        <dbReference type="PROSITE" id="PS50043"/>
    </source>
</evidence>
<name>A4FEF8_SACEN</name>
<organism evidence="5 6">
    <name type="scientific">Saccharopolyspora erythraea (strain ATCC 11635 / DSM 40517 / JCM 4748 / NBRC 13426 / NCIMB 8594 / NRRL 2338)</name>
    <dbReference type="NCBI Taxonomy" id="405948"/>
    <lineage>
        <taxon>Bacteria</taxon>
        <taxon>Bacillati</taxon>
        <taxon>Actinomycetota</taxon>
        <taxon>Actinomycetes</taxon>
        <taxon>Pseudonocardiales</taxon>
        <taxon>Pseudonocardiaceae</taxon>
        <taxon>Saccharopolyspora</taxon>
    </lineage>
</organism>
<evidence type="ECO:0000256" key="2">
    <source>
        <dbReference type="ARBA" id="ARBA00022840"/>
    </source>
</evidence>
<dbReference type="AlphaFoldDB" id="A4FEF8"/>
<dbReference type="Proteomes" id="UP000006728">
    <property type="component" value="Chromosome"/>
</dbReference>
<dbReference type="Gene3D" id="3.40.50.300">
    <property type="entry name" value="P-loop containing nucleotide triphosphate hydrolases"/>
    <property type="match status" value="1"/>
</dbReference>
<dbReference type="EMBL" id="AM420293">
    <property type="protein sequence ID" value="CAM02433.1"/>
    <property type="molecule type" value="Genomic_DNA"/>
</dbReference>
<dbReference type="KEGG" id="sen:SACE_3156"/>
<dbReference type="InterPro" id="IPR036388">
    <property type="entry name" value="WH-like_DNA-bd_sf"/>
</dbReference>
<dbReference type="GO" id="GO:0004016">
    <property type="term" value="F:adenylate cyclase activity"/>
    <property type="evidence" value="ECO:0007669"/>
    <property type="project" value="TreeGrafter"/>
</dbReference>
<dbReference type="Pfam" id="PF13191">
    <property type="entry name" value="AAA_16"/>
    <property type="match status" value="1"/>
</dbReference>
<dbReference type="InterPro" id="IPR016032">
    <property type="entry name" value="Sig_transdc_resp-reg_C-effctor"/>
</dbReference>
<dbReference type="SMART" id="SM00421">
    <property type="entry name" value="HTH_LUXR"/>
    <property type="match status" value="1"/>
</dbReference>
<dbReference type="CDD" id="cd06170">
    <property type="entry name" value="LuxR_C_like"/>
    <property type="match status" value="1"/>
</dbReference>
<dbReference type="InterPro" id="IPR011990">
    <property type="entry name" value="TPR-like_helical_dom_sf"/>
</dbReference>
<dbReference type="SUPFAM" id="SSF46894">
    <property type="entry name" value="C-terminal effector domain of the bipartite response regulators"/>
    <property type="match status" value="1"/>
</dbReference>
<evidence type="ECO:0000313" key="5">
    <source>
        <dbReference type="EMBL" id="CAM02433.1"/>
    </source>
</evidence>
<feature type="domain" description="HTH luxR-type" evidence="4">
    <location>
        <begin position="886"/>
        <end position="946"/>
    </location>
</feature>
<dbReference type="eggNOG" id="COG2909">
    <property type="taxonomic scope" value="Bacteria"/>
</dbReference>
<dbReference type="InterPro" id="IPR027417">
    <property type="entry name" value="P-loop_NTPase"/>
</dbReference>
<dbReference type="SUPFAM" id="SSF48452">
    <property type="entry name" value="TPR-like"/>
    <property type="match status" value="1"/>
</dbReference>
<dbReference type="PANTHER" id="PTHR16305">
    <property type="entry name" value="TESTICULAR SOLUBLE ADENYLYL CYCLASE"/>
    <property type="match status" value="1"/>
</dbReference>
<proteinExistence type="predicted"/>
<evidence type="ECO:0000313" key="6">
    <source>
        <dbReference type="Proteomes" id="UP000006728"/>
    </source>
</evidence>
<dbReference type="OrthoDB" id="5476461at2"/>
<keyword evidence="1" id="KW-0547">Nucleotide-binding</keyword>
<dbReference type="InterPro" id="IPR000792">
    <property type="entry name" value="Tscrpt_reg_LuxR_C"/>
</dbReference>
<protein>
    <submittedName>
        <fullName evidence="5">Large transcriptional regulator</fullName>
    </submittedName>
</protein>
<gene>
    <name evidence="5" type="ordered locus">SACE_3156</name>
</gene>
<dbReference type="GO" id="GO:0003677">
    <property type="term" value="F:DNA binding"/>
    <property type="evidence" value="ECO:0007669"/>
    <property type="project" value="InterPro"/>
</dbReference>
<dbReference type="PRINTS" id="PR00038">
    <property type="entry name" value="HTHLUXR"/>
</dbReference>
<dbReference type="PANTHER" id="PTHR16305:SF35">
    <property type="entry name" value="TRANSCRIPTIONAL ACTIVATOR DOMAIN"/>
    <property type="match status" value="1"/>
</dbReference>
<dbReference type="HOGENOM" id="CLU_006850_0_1_11"/>
<dbReference type="SUPFAM" id="SSF52540">
    <property type="entry name" value="P-loop containing nucleoside triphosphate hydrolases"/>
    <property type="match status" value="1"/>
</dbReference>
<keyword evidence="6" id="KW-1185">Reference proteome</keyword>
<dbReference type="PROSITE" id="PS00622">
    <property type="entry name" value="HTH_LUXR_1"/>
    <property type="match status" value="1"/>
</dbReference>
<keyword evidence="2" id="KW-0067">ATP-binding</keyword>
<dbReference type="Gene3D" id="1.10.10.10">
    <property type="entry name" value="Winged helix-like DNA-binding domain superfamily/Winged helix DNA-binding domain"/>
    <property type="match status" value="1"/>
</dbReference>
<dbReference type="Pfam" id="PF00196">
    <property type="entry name" value="GerE"/>
    <property type="match status" value="1"/>
</dbReference>
<dbReference type="GO" id="GO:0006355">
    <property type="term" value="P:regulation of DNA-templated transcription"/>
    <property type="evidence" value="ECO:0007669"/>
    <property type="project" value="InterPro"/>
</dbReference>
<reference evidence="5 6" key="1">
    <citation type="journal article" date="2007" name="Nat. Biotechnol.">
        <title>Complete genome sequence of the erythromycin-producing bacterium Saccharopolyspora erythraea NRRL23338.</title>
        <authorList>
            <person name="Oliynyk M."/>
            <person name="Samborskyy M."/>
            <person name="Lester J.B."/>
            <person name="Mironenko T."/>
            <person name="Scott N."/>
            <person name="Dickens S."/>
            <person name="Haydock S.F."/>
            <person name="Leadlay P.F."/>
        </authorList>
    </citation>
    <scope>NUCLEOTIDE SEQUENCE [LARGE SCALE GENOMIC DNA]</scope>
    <source>
        <strain evidence="6">ATCC 11635 / DSM 40517 / JCM 4748 / NBRC 13426 / NCIMB 8594 / NRRL 2338</strain>
    </source>
</reference>
<dbReference type="STRING" id="405948.SACE_3156"/>
<feature type="region of interest" description="Disordered" evidence="3">
    <location>
        <begin position="873"/>
        <end position="895"/>
    </location>
</feature>
<dbReference type="Gene3D" id="1.25.40.10">
    <property type="entry name" value="Tetratricopeptide repeat domain"/>
    <property type="match status" value="1"/>
</dbReference>
<evidence type="ECO:0000256" key="1">
    <source>
        <dbReference type="ARBA" id="ARBA00022741"/>
    </source>
</evidence>